<comment type="catalytic activity">
    <reaction evidence="5">
        <text>a 1,2-diacyl-sn-glycero-3-phospho-(1D-myo-inositol-3,5-bisphosphate) + H2O = a 1,2-diacyl-sn-glycero-3-phospho-(1D-myo-inositol-3-phosphate) + phosphate</text>
        <dbReference type="Rhea" id="RHEA:32955"/>
        <dbReference type="ChEBI" id="CHEBI:15377"/>
        <dbReference type="ChEBI" id="CHEBI:43474"/>
        <dbReference type="ChEBI" id="CHEBI:57923"/>
        <dbReference type="ChEBI" id="CHEBI:58088"/>
    </reaction>
</comment>
<evidence type="ECO:0000256" key="4">
    <source>
        <dbReference type="ARBA" id="ARBA00023136"/>
    </source>
</evidence>
<accession>A0A314UUC6</accession>
<dbReference type="OrthoDB" id="405996at2759"/>
<dbReference type="InterPro" id="IPR002013">
    <property type="entry name" value="SAC_dom"/>
</dbReference>
<dbReference type="PANTHER" id="PTHR45738">
    <property type="entry name" value="POLYPHOSPHOINOSITIDE PHOSPHATASE"/>
    <property type="match status" value="1"/>
</dbReference>
<feature type="transmembrane region" description="Helical" evidence="7">
    <location>
        <begin position="91"/>
        <end position="111"/>
    </location>
</feature>
<dbReference type="PROSITE" id="PS50275">
    <property type="entry name" value="SAC"/>
    <property type="match status" value="1"/>
</dbReference>
<organism evidence="9 10">
    <name type="scientific">Prunus yedoensis var. nudiflora</name>
    <dbReference type="NCBI Taxonomy" id="2094558"/>
    <lineage>
        <taxon>Eukaryota</taxon>
        <taxon>Viridiplantae</taxon>
        <taxon>Streptophyta</taxon>
        <taxon>Embryophyta</taxon>
        <taxon>Tracheophyta</taxon>
        <taxon>Spermatophyta</taxon>
        <taxon>Magnoliopsida</taxon>
        <taxon>eudicotyledons</taxon>
        <taxon>Gunneridae</taxon>
        <taxon>Pentapetalae</taxon>
        <taxon>rosids</taxon>
        <taxon>fabids</taxon>
        <taxon>Rosales</taxon>
        <taxon>Rosaceae</taxon>
        <taxon>Amygdaloideae</taxon>
        <taxon>Amygdaleae</taxon>
        <taxon>Prunus</taxon>
    </lineage>
</organism>
<evidence type="ECO:0000256" key="5">
    <source>
        <dbReference type="ARBA" id="ARBA00023337"/>
    </source>
</evidence>
<gene>
    <name evidence="9" type="ORF">Pyn_16770</name>
</gene>
<dbReference type="InterPro" id="IPR043573">
    <property type="entry name" value="Fig4-like"/>
</dbReference>
<keyword evidence="4 7" id="KW-0472">Membrane</keyword>
<keyword evidence="2" id="KW-0926">Vacuole</keyword>
<dbReference type="STRING" id="2094558.A0A314UUC6"/>
<evidence type="ECO:0000256" key="1">
    <source>
        <dbReference type="ARBA" id="ARBA00004148"/>
    </source>
</evidence>
<dbReference type="Pfam" id="PF02383">
    <property type="entry name" value="Syja_N"/>
    <property type="match status" value="2"/>
</dbReference>
<evidence type="ECO:0000313" key="10">
    <source>
        <dbReference type="Proteomes" id="UP000250321"/>
    </source>
</evidence>
<reference evidence="9 10" key="1">
    <citation type="submission" date="2018-02" db="EMBL/GenBank/DDBJ databases">
        <title>Draft genome of wild Prunus yedoensis var. nudiflora.</title>
        <authorList>
            <person name="Baek S."/>
            <person name="Kim J.-H."/>
            <person name="Choi K."/>
            <person name="Kim G.-B."/>
            <person name="Cho A."/>
            <person name="Jang H."/>
            <person name="Shin C.-H."/>
            <person name="Yu H.-J."/>
            <person name="Mun J.-H."/>
        </authorList>
    </citation>
    <scope>NUCLEOTIDE SEQUENCE [LARGE SCALE GENOMIC DNA]</scope>
    <source>
        <strain evidence="10">cv. Jeju island</strain>
        <tissue evidence="9">Leaf</tissue>
    </source>
</reference>
<keyword evidence="7" id="KW-1133">Transmembrane helix</keyword>
<dbReference type="GO" id="GO:0043813">
    <property type="term" value="F:phosphatidylinositol-3,5-bisphosphate 5-phosphatase activity"/>
    <property type="evidence" value="ECO:0007669"/>
    <property type="project" value="InterPro"/>
</dbReference>
<comment type="subcellular location">
    <subcellularLocation>
        <location evidence="1">Vacuole membrane</location>
        <topology evidence="1">Peripheral membrane protein</topology>
    </subcellularLocation>
</comment>
<dbReference type="EMBL" id="PJQY01003321">
    <property type="protein sequence ID" value="PQM38319.1"/>
    <property type="molecule type" value="Genomic_DNA"/>
</dbReference>
<evidence type="ECO:0000313" key="9">
    <source>
        <dbReference type="EMBL" id="PQM38319.1"/>
    </source>
</evidence>
<evidence type="ECO:0000256" key="2">
    <source>
        <dbReference type="ARBA" id="ARBA00022554"/>
    </source>
</evidence>
<proteinExistence type="predicted"/>
<feature type="domain" description="SAC" evidence="8">
    <location>
        <begin position="186"/>
        <end position="407"/>
    </location>
</feature>
<dbReference type="GO" id="GO:0046856">
    <property type="term" value="P:phosphatidylinositol dephosphorylation"/>
    <property type="evidence" value="ECO:0007669"/>
    <property type="project" value="InterPro"/>
</dbReference>
<comment type="subunit">
    <text evidence="6">Component of the PI(3,5)P2 regulatory complex at least composed of ATG18, SAC/FIG4, FAB1 and VAC14.</text>
</comment>
<dbReference type="Proteomes" id="UP000250321">
    <property type="component" value="Unassembled WGS sequence"/>
</dbReference>
<dbReference type="PANTHER" id="PTHR45738:SF6">
    <property type="entry name" value="PHOSPHOINOSITIDE PHOSPHATASE SAC5"/>
    <property type="match status" value="1"/>
</dbReference>
<evidence type="ECO:0000256" key="3">
    <source>
        <dbReference type="ARBA" id="ARBA00022801"/>
    </source>
</evidence>
<name>A0A314UUC6_PRUYE</name>
<protein>
    <submittedName>
        <fullName evidence="9">Phosphoinositide phosphatase SAC2</fullName>
    </submittedName>
</protein>
<evidence type="ECO:0000256" key="6">
    <source>
        <dbReference type="ARBA" id="ARBA00023464"/>
    </source>
</evidence>
<comment type="caution">
    <text evidence="9">The sequence shown here is derived from an EMBL/GenBank/DDBJ whole genome shotgun (WGS) entry which is preliminary data.</text>
</comment>
<dbReference type="GO" id="GO:0005774">
    <property type="term" value="C:vacuolar membrane"/>
    <property type="evidence" value="ECO:0007669"/>
    <property type="project" value="UniProtKB-SubCell"/>
</dbReference>
<keyword evidence="3" id="KW-0378">Hydrolase</keyword>
<dbReference type="AlphaFoldDB" id="A0A314UUC6"/>
<keyword evidence="7" id="KW-0812">Transmembrane</keyword>
<evidence type="ECO:0000259" key="8">
    <source>
        <dbReference type="PROSITE" id="PS50275"/>
    </source>
</evidence>
<keyword evidence="10" id="KW-1185">Reference proteome</keyword>
<sequence>MNSETELPNRVDPEQPNSCFLQKFKLYETRSNFYMIGRDKSRTFWRVLKIDRLDPSELNILEDPATYSDDECYDLLKRIHEGNKSMGGLKFITICYGIVGFVKFLGPYYMLIITKRRKIGAICGHTIYAISKSEMIPVPNPAVRSKLANSKNENRYKKLLCTVDLTKDFFFSYSYHSEEYSLDSCLVYGFFKQVNLSVSGRDFKLTLIARRSRHFAGTRYLKRGVNEKGRVANDVETEQIVIEDAAEGSPVQISSVVQNRGSIPLFWSQETSRLNIKPDIILSRKDHNYEATRLHFENLVQRYGDPIIILNLIKKCEKKPRETILRAEFANAITYINKSLTDESRLRFLHWDLHKHARGKATNVLTDLGRVATFALGLTGIFYCQVTPNLGPEGLLKGSFFEKNDDSGKCLQHSCSEKMRMMIA</sequence>
<evidence type="ECO:0000256" key="7">
    <source>
        <dbReference type="SAM" id="Phobius"/>
    </source>
</evidence>